<sequence>MDSSSGRLNTSASISGHPGFSYDNSISNIVSNDNKMNEELSWGLFDFNNGIESPNLNQFFDSPSFLFDSDIISSPTIGNYFGHDFEERKTNVSDLNYRSHTSPMTISRNNKMEEPMKTEVLDWNDKSQPNQIDFSMQSSKIEQEPELELLVQSPHKDCKFEPIQASKKQSRYEDGYNWRKYGQKQVKGSQKPRSYFKCSYPNCPTKKKVEKDLNGYVTEVIYKGKHNHPMPQNMKKSSLNSFQNTMFDDHLIDNKRFESFSPTSFASFGEDEHDHDSSISKSGNDHENEPNAKRWKTDEAESEAISYDHGSKSIQEPRVVIETKSEIDILDDGYKWRKYGQKVVKGNPNPRSYYKCTNTGCRVRKLVERASHDLHSVITTYEGKHNHNVPSHRGSSYATTQPPYKSNTTTKTSKKYVPEKSTPLLNYSYIVHGTRGLPNDSGLAFNDQKLEKSKEFGFLESSYMNQDWMRGEFVSNAKEEPEDDFIYNSI</sequence>
<dbReference type="Proteomes" id="UP001408789">
    <property type="component" value="Unassembled WGS sequence"/>
</dbReference>
<evidence type="ECO:0000259" key="11">
    <source>
        <dbReference type="PROSITE" id="PS50811"/>
    </source>
</evidence>
<dbReference type="GO" id="GO:0003700">
    <property type="term" value="F:DNA-binding transcription factor activity"/>
    <property type="evidence" value="ECO:0007669"/>
    <property type="project" value="InterPro"/>
</dbReference>
<keyword evidence="4" id="KW-0862">Zinc</keyword>
<keyword evidence="7" id="KW-0804">Transcription</keyword>
<dbReference type="InterPro" id="IPR036576">
    <property type="entry name" value="WRKY_dom_sf"/>
</dbReference>
<dbReference type="FunFam" id="2.20.25.80:FF:000003">
    <property type="entry name" value="WRKY transcription factor 57"/>
    <property type="match status" value="1"/>
</dbReference>
<feature type="region of interest" description="Disordered" evidence="10">
    <location>
        <begin position="268"/>
        <end position="306"/>
    </location>
</feature>
<evidence type="ECO:0000313" key="12">
    <source>
        <dbReference type="EMBL" id="KAK9072976.1"/>
    </source>
</evidence>
<dbReference type="FunFam" id="2.20.25.80:FF:000006">
    <property type="entry name" value="WRKY transcription factor"/>
    <property type="match status" value="1"/>
</dbReference>
<dbReference type="GO" id="GO:0005634">
    <property type="term" value="C:nucleus"/>
    <property type="evidence" value="ECO:0007669"/>
    <property type="project" value="UniProtKB-SubCell"/>
</dbReference>
<dbReference type="AlphaFoldDB" id="A0AAP0H5L5"/>
<dbReference type="PROSITE" id="PS50811">
    <property type="entry name" value="WRKY"/>
    <property type="match status" value="2"/>
</dbReference>
<evidence type="ECO:0000256" key="9">
    <source>
        <dbReference type="ARBA" id="ARBA00061157"/>
    </source>
</evidence>
<evidence type="ECO:0000256" key="8">
    <source>
        <dbReference type="ARBA" id="ARBA00023242"/>
    </source>
</evidence>
<comment type="similarity">
    <text evidence="9">Belongs to the WRKY group I family.</text>
</comment>
<feature type="domain" description="WRKY" evidence="11">
    <location>
        <begin position="325"/>
        <end position="390"/>
    </location>
</feature>
<gene>
    <name evidence="12" type="ORF">SSX86_007298</name>
</gene>
<feature type="domain" description="WRKY" evidence="11">
    <location>
        <begin position="167"/>
        <end position="231"/>
    </location>
</feature>
<evidence type="ECO:0000256" key="1">
    <source>
        <dbReference type="ARBA" id="ARBA00004123"/>
    </source>
</evidence>
<comment type="caution">
    <text evidence="12">The sequence shown here is derived from an EMBL/GenBank/DDBJ whole genome shotgun (WGS) entry which is preliminary data.</text>
</comment>
<feature type="compositionally biased region" description="Basic and acidic residues" evidence="10">
    <location>
        <begin position="270"/>
        <end position="299"/>
    </location>
</feature>
<keyword evidence="5" id="KW-0805">Transcription regulation</keyword>
<evidence type="ECO:0000256" key="6">
    <source>
        <dbReference type="ARBA" id="ARBA00023125"/>
    </source>
</evidence>
<keyword evidence="8" id="KW-0539">Nucleus</keyword>
<dbReference type="GO" id="GO:0046872">
    <property type="term" value="F:metal ion binding"/>
    <property type="evidence" value="ECO:0007669"/>
    <property type="project" value="UniProtKB-KW"/>
</dbReference>
<evidence type="ECO:0000256" key="2">
    <source>
        <dbReference type="ARBA" id="ARBA00022723"/>
    </source>
</evidence>
<organism evidence="12 13">
    <name type="scientific">Deinandra increscens subsp. villosa</name>
    <dbReference type="NCBI Taxonomy" id="3103831"/>
    <lineage>
        <taxon>Eukaryota</taxon>
        <taxon>Viridiplantae</taxon>
        <taxon>Streptophyta</taxon>
        <taxon>Embryophyta</taxon>
        <taxon>Tracheophyta</taxon>
        <taxon>Spermatophyta</taxon>
        <taxon>Magnoliopsida</taxon>
        <taxon>eudicotyledons</taxon>
        <taxon>Gunneridae</taxon>
        <taxon>Pentapetalae</taxon>
        <taxon>asterids</taxon>
        <taxon>campanulids</taxon>
        <taxon>Asterales</taxon>
        <taxon>Asteraceae</taxon>
        <taxon>Asteroideae</taxon>
        <taxon>Heliantheae alliance</taxon>
        <taxon>Madieae</taxon>
        <taxon>Madiinae</taxon>
        <taxon>Deinandra</taxon>
    </lineage>
</organism>
<keyword evidence="3" id="KW-0677">Repeat</keyword>
<dbReference type="PANTHER" id="PTHR31221:SF272">
    <property type="entry name" value="WRKY DOMAIN-CONTAINING PROTEIN-RELATED"/>
    <property type="match status" value="1"/>
</dbReference>
<dbReference type="SUPFAM" id="SSF118290">
    <property type="entry name" value="WRKY DNA-binding domain"/>
    <property type="match status" value="2"/>
</dbReference>
<dbReference type="Pfam" id="PF03106">
    <property type="entry name" value="WRKY"/>
    <property type="match status" value="2"/>
</dbReference>
<dbReference type="Gene3D" id="2.20.25.80">
    <property type="entry name" value="WRKY domain"/>
    <property type="match status" value="2"/>
</dbReference>
<name>A0AAP0H5L5_9ASTR</name>
<dbReference type="PANTHER" id="PTHR31221">
    <property type="entry name" value="WRKY TRANSCRIPTION FACTOR PROTEIN 1-RELATED"/>
    <property type="match status" value="1"/>
</dbReference>
<dbReference type="InterPro" id="IPR044810">
    <property type="entry name" value="WRKY_plant"/>
</dbReference>
<dbReference type="GO" id="GO:0043565">
    <property type="term" value="F:sequence-specific DNA binding"/>
    <property type="evidence" value="ECO:0007669"/>
    <property type="project" value="InterPro"/>
</dbReference>
<dbReference type="EMBL" id="JBCNJP010000009">
    <property type="protein sequence ID" value="KAK9072976.1"/>
    <property type="molecule type" value="Genomic_DNA"/>
</dbReference>
<evidence type="ECO:0000256" key="5">
    <source>
        <dbReference type="ARBA" id="ARBA00023015"/>
    </source>
</evidence>
<keyword evidence="13" id="KW-1185">Reference proteome</keyword>
<evidence type="ECO:0000313" key="13">
    <source>
        <dbReference type="Proteomes" id="UP001408789"/>
    </source>
</evidence>
<feature type="region of interest" description="Disordered" evidence="10">
    <location>
        <begin position="384"/>
        <end position="411"/>
    </location>
</feature>
<reference evidence="12 13" key="1">
    <citation type="submission" date="2024-04" db="EMBL/GenBank/DDBJ databases">
        <title>The reference genome of an endangered Asteraceae, Deinandra increscens subsp. villosa, native to the Central Coast of California.</title>
        <authorList>
            <person name="Guilliams M."/>
            <person name="Hasenstab-Lehman K."/>
            <person name="Meyer R."/>
            <person name="Mcevoy S."/>
        </authorList>
    </citation>
    <scope>NUCLEOTIDE SEQUENCE [LARGE SCALE GENOMIC DNA]</scope>
    <source>
        <tissue evidence="12">Leaf</tissue>
    </source>
</reference>
<evidence type="ECO:0000256" key="10">
    <source>
        <dbReference type="SAM" id="MobiDB-lite"/>
    </source>
</evidence>
<evidence type="ECO:0000256" key="4">
    <source>
        <dbReference type="ARBA" id="ARBA00022833"/>
    </source>
</evidence>
<feature type="compositionally biased region" description="Polar residues" evidence="10">
    <location>
        <begin position="393"/>
        <end position="404"/>
    </location>
</feature>
<dbReference type="SMART" id="SM00774">
    <property type="entry name" value="WRKY"/>
    <property type="match status" value="2"/>
</dbReference>
<comment type="subcellular location">
    <subcellularLocation>
        <location evidence="1">Nucleus</location>
    </subcellularLocation>
</comment>
<keyword evidence="6" id="KW-0238">DNA-binding</keyword>
<evidence type="ECO:0000256" key="7">
    <source>
        <dbReference type="ARBA" id="ARBA00023163"/>
    </source>
</evidence>
<protein>
    <recommendedName>
        <fullName evidence="11">WRKY domain-containing protein</fullName>
    </recommendedName>
</protein>
<evidence type="ECO:0000256" key="3">
    <source>
        <dbReference type="ARBA" id="ARBA00022737"/>
    </source>
</evidence>
<accession>A0AAP0H5L5</accession>
<proteinExistence type="inferred from homology"/>
<keyword evidence="2" id="KW-0479">Metal-binding</keyword>
<dbReference type="InterPro" id="IPR003657">
    <property type="entry name" value="WRKY_dom"/>
</dbReference>